<protein>
    <submittedName>
        <fullName evidence="2">FAR1-related sequence 10</fullName>
    </submittedName>
</protein>
<name>A0A699HK21_TANCI</name>
<reference evidence="2" key="1">
    <citation type="journal article" date="2019" name="Sci. Rep.">
        <title>Draft genome of Tanacetum cinerariifolium, the natural source of mosquito coil.</title>
        <authorList>
            <person name="Yamashiro T."/>
            <person name="Shiraishi A."/>
            <person name="Satake H."/>
            <person name="Nakayama K."/>
        </authorList>
    </citation>
    <scope>NUCLEOTIDE SEQUENCE</scope>
</reference>
<dbReference type="EMBL" id="BKCJ010161741">
    <property type="protein sequence ID" value="GEY23065.1"/>
    <property type="molecule type" value="Genomic_DNA"/>
</dbReference>
<dbReference type="PANTHER" id="PTHR31973:SF190">
    <property type="entry name" value="MULE TRANSPOSASE DOMAIN-CONTAINING PROTEIN"/>
    <property type="match status" value="1"/>
</dbReference>
<gene>
    <name evidence="2" type="ORF">Tci_395039</name>
</gene>
<evidence type="ECO:0000313" key="2">
    <source>
        <dbReference type="EMBL" id="GEY23065.1"/>
    </source>
</evidence>
<organism evidence="2">
    <name type="scientific">Tanacetum cinerariifolium</name>
    <name type="common">Dalmatian daisy</name>
    <name type="synonym">Chrysanthemum cinerariifolium</name>
    <dbReference type="NCBI Taxonomy" id="118510"/>
    <lineage>
        <taxon>Eukaryota</taxon>
        <taxon>Viridiplantae</taxon>
        <taxon>Streptophyta</taxon>
        <taxon>Embryophyta</taxon>
        <taxon>Tracheophyta</taxon>
        <taxon>Spermatophyta</taxon>
        <taxon>Magnoliopsida</taxon>
        <taxon>eudicotyledons</taxon>
        <taxon>Gunneridae</taxon>
        <taxon>Pentapetalae</taxon>
        <taxon>asterids</taxon>
        <taxon>campanulids</taxon>
        <taxon>Asterales</taxon>
        <taxon>Asteraceae</taxon>
        <taxon>Asteroideae</taxon>
        <taxon>Anthemideae</taxon>
        <taxon>Anthemidinae</taxon>
        <taxon>Tanacetum</taxon>
    </lineage>
</organism>
<dbReference type="PANTHER" id="PTHR31973">
    <property type="entry name" value="POLYPROTEIN, PUTATIVE-RELATED"/>
    <property type="match status" value="1"/>
</dbReference>
<sequence>MCLLGCSKKGFNAGGRELLGLDGAFMRGQYPGQLLTAMGVDANNRIYLVAYGIMESESQHSWTWFLNCLGDDLDLFSNSNFTFITNRQKVNFTNQIILFILDIVSVLDNGMYVGTPKDWVHKSYKLQTWMDVYSCKVNLVNGEMVKGGKLTRKDKIVTCCICKGTGHNKRGCSSKVAGISEAATTGLEPRCSSTAS</sequence>
<comment type="caution">
    <text evidence="2">The sequence shown here is derived from an EMBL/GenBank/DDBJ whole genome shotgun (WGS) entry which is preliminary data.</text>
</comment>
<feature type="domain" description="MULE transposase" evidence="1">
    <location>
        <begin position="19"/>
        <end position="87"/>
    </location>
</feature>
<dbReference type="InterPro" id="IPR018289">
    <property type="entry name" value="MULE_transposase_dom"/>
</dbReference>
<dbReference type="Pfam" id="PF10551">
    <property type="entry name" value="MULE"/>
    <property type="match status" value="1"/>
</dbReference>
<evidence type="ECO:0000259" key="1">
    <source>
        <dbReference type="Pfam" id="PF10551"/>
    </source>
</evidence>
<accession>A0A699HK21</accession>
<proteinExistence type="predicted"/>
<dbReference type="AlphaFoldDB" id="A0A699HK21"/>